<organism evidence="1 2">
    <name type="scientific">Hymenolepis diminuta</name>
    <name type="common">Rat tapeworm</name>
    <dbReference type="NCBI Taxonomy" id="6216"/>
    <lineage>
        <taxon>Eukaryota</taxon>
        <taxon>Metazoa</taxon>
        <taxon>Spiralia</taxon>
        <taxon>Lophotrochozoa</taxon>
        <taxon>Platyhelminthes</taxon>
        <taxon>Cestoda</taxon>
        <taxon>Eucestoda</taxon>
        <taxon>Cyclophyllidea</taxon>
        <taxon>Hymenolepididae</taxon>
        <taxon>Hymenolepis</taxon>
    </lineage>
</organism>
<dbReference type="EMBL" id="CABIJS010000007">
    <property type="protein sequence ID" value="VUZ38787.1"/>
    <property type="molecule type" value="Genomic_DNA"/>
</dbReference>
<name>A0A564XUV1_HYMDI</name>
<accession>A0A564XUV1</accession>
<keyword evidence="2" id="KW-1185">Reference proteome</keyword>
<protein>
    <submittedName>
        <fullName evidence="1">Uncharacterized protein</fullName>
    </submittedName>
</protein>
<sequence>MNLSEPDKGAEVCMKNVSELVGETVAALYTRNRDFCENGMTGLPNERRINKLFGKFSKREHDLNL</sequence>
<proteinExistence type="predicted"/>
<evidence type="ECO:0000313" key="1">
    <source>
        <dbReference type="EMBL" id="VUZ38787.1"/>
    </source>
</evidence>
<gene>
    <name evidence="1" type="ORF">WMSIL1_LOCUS230</name>
</gene>
<evidence type="ECO:0000313" key="2">
    <source>
        <dbReference type="Proteomes" id="UP000321570"/>
    </source>
</evidence>
<dbReference type="Proteomes" id="UP000321570">
    <property type="component" value="Unassembled WGS sequence"/>
</dbReference>
<dbReference type="AlphaFoldDB" id="A0A564XUV1"/>
<feature type="non-terminal residue" evidence="1">
    <location>
        <position position="65"/>
    </location>
</feature>
<reference evidence="1 2" key="1">
    <citation type="submission" date="2019-07" db="EMBL/GenBank/DDBJ databases">
        <authorList>
            <person name="Jastrzebski P J."/>
            <person name="Paukszto L."/>
            <person name="Jastrzebski P J."/>
        </authorList>
    </citation>
    <scope>NUCLEOTIDE SEQUENCE [LARGE SCALE GENOMIC DNA]</scope>
    <source>
        <strain evidence="1 2">WMS-il1</strain>
    </source>
</reference>